<comment type="caution">
    <text evidence="10">The sequence shown here is derived from an EMBL/GenBank/DDBJ whole genome shotgun (WGS) entry which is preliminary data.</text>
</comment>
<dbReference type="AlphaFoldDB" id="A0A1Y2HXY8"/>
<evidence type="ECO:0000256" key="3">
    <source>
        <dbReference type="ARBA" id="ARBA00020629"/>
    </source>
</evidence>
<keyword evidence="4 8" id="KW-0805">Transcription regulation</keyword>
<keyword evidence="8" id="KW-0010">Activator</keyword>
<evidence type="ECO:0000256" key="7">
    <source>
        <dbReference type="ARBA" id="ARBA00031257"/>
    </source>
</evidence>
<accession>A0A1Y2HXY8</accession>
<evidence type="ECO:0000313" key="11">
    <source>
        <dbReference type="Proteomes" id="UP000193411"/>
    </source>
</evidence>
<gene>
    <name evidence="8" type="primary">MED4</name>
    <name evidence="10" type="ORF">BCR44DRAFT_1282024</name>
</gene>
<dbReference type="EMBL" id="MCFL01000007">
    <property type="protein sequence ID" value="ORZ38804.1"/>
    <property type="molecule type" value="Genomic_DNA"/>
</dbReference>
<evidence type="ECO:0000313" key="10">
    <source>
        <dbReference type="EMBL" id="ORZ38804.1"/>
    </source>
</evidence>
<feature type="compositionally biased region" description="Low complexity" evidence="9">
    <location>
        <begin position="143"/>
        <end position="155"/>
    </location>
</feature>
<evidence type="ECO:0000256" key="1">
    <source>
        <dbReference type="ARBA" id="ARBA00004123"/>
    </source>
</evidence>
<dbReference type="Proteomes" id="UP000193411">
    <property type="component" value="Unassembled WGS sequence"/>
</dbReference>
<feature type="region of interest" description="Disordered" evidence="9">
    <location>
        <begin position="138"/>
        <end position="213"/>
    </location>
</feature>
<comment type="subunit">
    <text evidence="8">Component of the Mediator complex.</text>
</comment>
<comment type="subcellular location">
    <subcellularLocation>
        <location evidence="1 8">Nucleus</location>
    </subcellularLocation>
</comment>
<feature type="compositionally biased region" description="Acidic residues" evidence="9">
    <location>
        <begin position="192"/>
        <end position="207"/>
    </location>
</feature>
<reference evidence="10 11" key="1">
    <citation type="submission" date="2016-07" db="EMBL/GenBank/DDBJ databases">
        <title>Pervasive Adenine N6-methylation of Active Genes in Fungi.</title>
        <authorList>
            <consortium name="DOE Joint Genome Institute"/>
            <person name="Mondo S.J."/>
            <person name="Dannebaum R.O."/>
            <person name="Kuo R.C."/>
            <person name="Labutti K."/>
            <person name="Haridas S."/>
            <person name="Kuo A."/>
            <person name="Salamov A."/>
            <person name="Ahrendt S.R."/>
            <person name="Lipzen A."/>
            <person name="Sullivan W."/>
            <person name="Andreopoulos W.B."/>
            <person name="Clum A."/>
            <person name="Lindquist E."/>
            <person name="Daum C."/>
            <person name="Ramamoorthy G.K."/>
            <person name="Gryganskyi A."/>
            <person name="Culley D."/>
            <person name="Magnuson J.K."/>
            <person name="James T.Y."/>
            <person name="O'Malley M.A."/>
            <person name="Stajich J.E."/>
            <person name="Spatafora J.W."/>
            <person name="Visel A."/>
            <person name="Grigoriev I.V."/>
        </authorList>
    </citation>
    <scope>NUCLEOTIDE SEQUENCE [LARGE SCALE GENOMIC DNA]</scope>
    <source>
        <strain evidence="10 11">PL171</strain>
    </source>
</reference>
<protein>
    <recommendedName>
        <fullName evidence="3 8">Mediator of RNA polymerase II transcription subunit 4</fullName>
    </recommendedName>
    <alternativeName>
        <fullName evidence="7 8">Mediator complex subunit 4</fullName>
    </alternativeName>
</protein>
<comment type="similarity">
    <text evidence="2 8">Belongs to the Mediator complex subunit 4 family.</text>
</comment>
<sequence length="213" mass="22546">MFKIQAQLTAAVADLQTHLSLCSLSHATLLASFAYSNKISTLVRSLHSCEQSLQLALDPAPAHLVQLDSIVAQQLDPARVLDYAFKIAGQTSAPPLPEGAPEPKPTFAPDEASMQFGVLFKLAEGIVRPASLQHKAHLTTPPSVVATGGASGAAAPEKDEPPESATGEQEENVADKVQKKEAAHASSYGGLQDEEEDMMESVLDEDGALNFDF</sequence>
<keyword evidence="5 8" id="KW-0804">Transcription</keyword>
<name>A0A1Y2HXY8_9FUNG</name>
<evidence type="ECO:0000256" key="5">
    <source>
        <dbReference type="ARBA" id="ARBA00023163"/>
    </source>
</evidence>
<dbReference type="GO" id="GO:0006357">
    <property type="term" value="P:regulation of transcription by RNA polymerase II"/>
    <property type="evidence" value="ECO:0007669"/>
    <property type="project" value="InterPro"/>
</dbReference>
<evidence type="ECO:0000256" key="9">
    <source>
        <dbReference type="SAM" id="MobiDB-lite"/>
    </source>
</evidence>
<dbReference type="Pfam" id="PF10018">
    <property type="entry name" value="Med4"/>
    <property type="match status" value="1"/>
</dbReference>
<feature type="compositionally biased region" description="Basic and acidic residues" evidence="9">
    <location>
        <begin position="173"/>
        <end position="183"/>
    </location>
</feature>
<dbReference type="GO" id="GO:0003712">
    <property type="term" value="F:transcription coregulator activity"/>
    <property type="evidence" value="ECO:0007669"/>
    <property type="project" value="InterPro"/>
</dbReference>
<dbReference type="InterPro" id="IPR019258">
    <property type="entry name" value="Mediator_Med4"/>
</dbReference>
<keyword evidence="6 8" id="KW-0539">Nucleus</keyword>
<evidence type="ECO:0000256" key="2">
    <source>
        <dbReference type="ARBA" id="ARBA00009626"/>
    </source>
</evidence>
<evidence type="ECO:0000256" key="8">
    <source>
        <dbReference type="RuleBase" id="RU364141"/>
    </source>
</evidence>
<evidence type="ECO:0000256" key="6">
    <source>
        <dbReference type="ARBA" id="ARBA00023242"/>
    </source>
</evidence>
<dbReference type="GO" id="GO:0016592">
    <property type="term" value="C:mediator complex"/>
    <property type="evidence" value="ECO:0007669"/>
    <property type="project" value="InterPro"/>
</dbReference>
<organism evidence="10 11">
    <name type="scientific">Catenaria anguillulae PL171</name>
    <dbReference type="NCBI Taxonomy" id="765915"/>
    <lineage>
        <taxon>Eukaryota</taxon>
        <taxon>Fungi</taxon>
        <taxon>Fungi incertae sedis</taxon>
        <taxon>Blastocladiomycota</taxon>
        <taxon>Blastocladiomycetes</taxon>
        <taxon>Blastocladiales</taxon>
        <taxon>Catenariaceae</taxon>
        <taxon>Catenaria</taxon>
    </lineage>
</organism>
<evidence type="ECO:0000256" key="4">
    <source>
        <dbReference type="ARBA" id="ARBA00023015"/>
    </source>
</evidence>
<proteinExistence type="inferred from homology"/>
<comment type="function">
    <text evidence="8">Component of the Mediator complex, a coactivator involved in the regulated transcription of nearly all RNA polymerase II-dependent genes. Mediator functions as a bridge to convey information from gene-specific regulatory proteins to the basal RNA polymerase II transcription machinery. Mediator is recruited to promoters by direct interactions with regulatory proteins and serves as a scaffold for the assembly of a functional preinitiation complex with RNA polymerase II and the general transcription factors.</text>
</comment>
<keyword evidence="11" id="KW-1185">Reference proteome</keyword>